<dbReference type="PANTHER" id="PTHR13140:SF781">
    <property type="entry name" value="MYOSIN-15"/>
    <property type="match status" value="1"/>
</dbReference>
<dbReference type="GO" id="GO:0007015">
    <property type="term" value="P:actin filament organization"/>
    <property type="evidence" value="ECO:0007669"/>
    <property type="project" value="TreeGrafter"/>
</dbReference>
<comment type="caution">
    <text evidence="8">Lacks conserved residue(s) required for the propagation of feature annotation.</text>
</comment>
<evidence type="ECO:0000256" key="6">
    <source>
        <dbReference type="ARBA" id="ARBA00023175"/>
    </source>
</evidence>
<feature type="domain" description="Myosin motor" evidence="10">
    <location>
        <begin position="1"/>
        <end position="341"/>
    </location>
</feature>
<dbReference type="PRINTS" id="PR00193">
    <property type="entry name" value="MYOSINHEAVY"/>
</dbReference>
<dbReference type="Gene3D" id="3.40.850.10">
    <property type="entry name" value="Kinesin motor domain"/>
    <property type="match status" value="1"/>
</dbReference>
<feature type="region of interest" description="Actin-binding" evidence="8">
    <location>
        <begin position="218"/>
        <end position="240"/>
    </location>
</feature>
<dbReference type="GO" id="GO:0016459">
    <property type="term" value="C:myosin complex"/>
    <property type="evidence" value="ECO:0007669"/>
    <property type="project" value="UniProtKB-KW"/>
</dbReference>
<keyword evidence="5 8" id="KW-0518">Myosin</keyword>
<dbReference type="GO" id="GO:0030048">
    <property type="term" value="P:actin filament-based movement"/>
    <property type="evidence" value="ECO:0007669"/>
    <property type="project" value="UniProtKB-ARBA"/>
</dbReference>
<gene>
    <name evidence="11" type="ORF">Rsub_13374</name>
</gene>
<dbReference type="InParanoid" id="A0A2V0PLH9"/>
<dbReference type="SMART" id="SM00242">
    <property type="entry name" value="MYSc"/>
    <property type="match status" value="1"/>
</dbReference>
<accession>A0A2V0PLH9</accession>
<evidence type="ECO:0000256" key="8">
    <source>
        <dbReference type="PROSITE-ProRule" id="PRU00782"/>
    </source>
</evidence>
<dbReference type="GO" id="GO:0005737">
    <property type="term" value="C:cytoplasm"/>
    <property type="evidence" value="ECO:0007669"/>
    <property type="project" value="TreeGrafter"/>
</dbReference>
<dbReference type="FunFam" id="1.20.5.190:FF:000001">
    <property type="entry name" value="unconventional myosin-Va"/>
    <property type="match status" value="1"/>
</dbReference>
<dbReference type="CDD" id="cd23767">
    <property type="entry name" value="IQCD"/>
    <property type="match status" value="2"/>
</dbReference>
<dbReference type="InterPro" id="IPR001609">
    <property type="entry name" value="Myosin_head_motor_dom-like"/>
</dbReference>
<dbReference type="Gene3D" id="3.30.70.1590">
    <property type="match status" value="1"/>
</dbReference>
<evidence type="ECO:0000256" key="7">
    <source>
        <dbReference type="ARBA" id="ARBA00023203"/>
    </source>
</evidence>
<dbReference type="Gene3D" id="1.20.5.190">
    <property type="match status" value="3"/>
</dbReference>
<keyword evidence="12" id="KW-1185">Reference proteome</keyword>
<keyword evidence="1" id="KW-0677">Repeat</keyword>
<dbReference type="PANTHER" id="PTHR13140">
    <property type="entry name" value="MYOSIN"/>
    <property type="match status" value="1"/>
</dbReference>
<keyword evidence="3" id="KW-0067">ATP-binding</keyword>
<comment type="caution">
    <text evidence="11">The sequence shown here is derived from an EMBL/GenBank/DDBJ whole genome shotgun (WGS) entry which is preliminary data.</text>
</comment>
<keyword evidence="4" id="KW-0175">Coiled coil</keyword>
<keyword evidence="7 8" id="KW-0009">Actin-binding</keyword>
<dbReference type="AlphaFoldDB" id="A0A2V0PLH9"/>
<dbReference type="GO" id="GO:0000146">
    <property type="term" value="F:microfilament motor activity"/>
    <property type="evidence" value="ECO:0007669"/>
    <property type="project" value="TreeGrafter"/>
</dbReference>
<dbReference type="PROSITE" id="PS51456">
    <property type="entry name" value="MYOSIN_MOTOR"/>
    <property type="match status" value="1"/>
</dbReference>
<dbReference type="Gene3D" id="1.20.58.530">
    <property type="match status" value="1"/>
</dbReference>
<dbReference type="Pfam" id="PF00612">
    <property type="entry name" value="IQ"/>
    <property type="match status" value="4"/>
</dbReference>
<dbReference type="InterPro" id="IPR000048">
    <property type="entry name" value="IQ_motif_EF-hand-BS"/>
</dbReference>
<dbReference type="InterPro" id="IPR027417">
    <property type="entry name" value="P-loop_NTPase"/>
</dbReference>
<dbReference type="SMART" id="SM00015">
    <property type="entry name" value="IQ"/>
    <property type="match status" value="5"/>
</dbReference>
<sequence>MFDWLVLAINNAIGEDKNCAASVGVLDIYGFESFDYNDLEQFCINLANEKLQQHFNHHVFKQEQAEYEREEIDWSYIEFVDNQDVLDLIEGKMGILDLLDETCRFPTSTNKDLSEKLYASSICQASARFKRPKLSNTAFTIEHYAGPVSYQSDNFLEKNKDFVVAEHQSLLQASTRDFVRRLFPAEGDATSADGAAAPAKRFAAFKFNSVGSQFKRQLGELMTLLARMEPHYIRCIKPNSANAPALFENANVLHQLRCGGVLEAVRISCAGFPNKRPFPDFVEHFWPLAPDLYHQPDLSDRDIALAILERSGISSGEGYQLGVSKVFLRAGQMAILDKQRTERLTAAATVIQRYARGHLARVHFRQAKVAVLTLQSGARGMLARKRAREMRQDRAALAIQTAWRRHKLREEYKTVYGLVVGVQALWRGIRARDAYARLRAERAATVLQSNWRRWVAAQDFARRRAAATTLQNAWRYQQLDDRLDAIERALIDIFKRGGRGAARRGAGGTLGAPGAPGAGAGARAAAGAAGGSGAARAGRDGSGSRSGEESGESEGEDAAGVLSEGVGGAIFDISKLQSSVVETLNSGHLEAIKTLRETLMAHEWELHGKRLAMHRGVANFEHYCALQKLEIDYSVVSELYRDPTNLAVIPDARLRCMARSMIEQAVDDRYLSLYAECTSAARDLASANLTSRLPIPVPGAGAVSGVAGVVRCAWGALRGALVARARLRLYALGAFCCAVCAIVWGRLRSAWPAEFSTPRSV</sequence>
<dbReference type="Proteomes" id="UP000247498">
    <property type="component" value="Unassembled WGS sequence"/>
</dbReference>
<reference evidence="11 12" key="1">
    <citation type="journal article" date="2018" name="Sci. Rep.">
        <title>Raphidocelis subcapitata (=Pseudokirchneriella subcapitata) provides an insight into genome evolution and environmental adaptations in the Sphaeropleales.</title>
        <authorList>
            <person name="Suzuki S."/>
            <person name="Yamaguchi H."/>
            <person name="Nakajima N."/>
            <person name="Kawachi M."/>
        </authorList>
    </citation>
    <scope>NUCLEOTIDE SEQUENCE [LARGE SCALE GENOMIC DNA]</scope>
    <source>
        <strain evidence="11 12">NIES-35</strain>
    </source>
</reference>
<dbReference type="GO" id="GO:0005524">
    <property type="term" value="F:ATP binding"/>
    <property type="evidence" value="ECO:0007669"/>
    <property type="project" value="UniProtKB-KW"/>
</dbReference>
<keyword evidence="2" id="KW-0547">Nucleotide-binding</keyword>
<evidence type="ECO:0000256" key="9">
    <source>
        <dbReference type="SAM" id="MobiDB-lite"/>
    </source>
</evidence>
<evidence type="ECO:0000256" key="3">
    <source>
        <dbReference type="ARBA" id="ARBA00022840"/>
    </source>
</evidence>
<evidence type="ECO:0000256" key="4">
    <source>
        <dbReference type="ARBA" id="ARBA00023054"/>
    </source>
</evidence>
<keyword evidence="6" id="KW-0505">Motor protein</keyword>
<evidence type="ECO:0000256" key="5">
    <source>
        <dbReference type="ARBA" id="ARBA00023123"/>
    </source>
</evidence>
<evidence type="ECO:0000256" key="1">
    <source>
        <dbReference type="ARBA" id="ARBA00022737"/>
    </source>
</evidence>
<proteinExistence type="inferred from homology"/>
<dbReference type="PROSITE" id="PS50096">
    <property type="entry name" value="IQ"/>
    <property type="match status" value="4"/>
</dbReference>
<dbReference type="GO" id="GO:0051015">
    <property type="term" value="F:actin filament binding"/>
    <property type="evidence" value="ECO:0007669"/>
    <property type="project" value="TreeGrafter"/>
</dbReference>
<feature type="region of interest" description="Disordered" evidence="9">
    <location>
        <begin position="516"/>
        <end position="559"/>
    </location>
</feature>
<evidence type="ECO:0000313" key="12">
    <source>
        <dbReference type="Proteomes" id="UP000247498"/>
    </source>
</evidence>
<dbReference type="InterPro" id="IPR036961">
    <property type="entry name" value="Kinesin_motor_dom_sf"/>
</dbReference>
<dbReference type="GO" id="GO:0016020">
    <property type="term" value="C:membrane"/>
    <property type="evidence" value="ECO:0007669"/>
    <property type="project" value="TreeGrafter"/>
</dbReference>
<dbReference type="SUPFAM" id="SSF52540">
    <property type="entry name" value="P-loop containing nucleoside triphosphate hydrolases"/>
    <property type="match status" value="2"/>
</dbReference>
<dbReference type="OrthoDB" id="6108017at2759"/>
<organism evidence="11 12">
    <name type="scientific">Raphidocelis subcapitata</name>
    <dbReference type="NCBI Taxonomy" id="307507"/>
    <lineage>
        <taxon>Eukaryota</taxon>
        <taxon>Viridiplantae</taxon>
        <taxon>Chlorophyta</taxon>
        <taxon>core chlorophytes</taxon>
        <taxon>Chlorophyceae</taxon>
        <taxon>CS clade</taxon>
        <taxon>Sphaeropleales</taxon>
        <taxon>Selenastraceae</taxon>
        <taxon>Raphidocelis</taxon>
    </lineage>
</organism>
<comment type="similarity">
    <text evidence="8">Belongs to the TRAFAC class myosin-kinesin ATPase superfamily. Myosin family.</text>
</comment>
<dbReference type="Pfam" id="PF00063">
    <property type="entry name" value="Myosin_head"/>
    <property type="match status" value="1"/>
</dbReference>
<evidence type="ECO:0000259" key="10">
    <source>
        <dbReference type="PROSITE" id="PS51456"/>
    </source>
</evidence>
<evidence type="ECO:0000313" key="11">
    <source>
        <dbReference type="EMBL" id="GBG00632.1"/>
    </source>
</evidence>
<name>A0A2V0PLH9_9CHLO</name>
<dbReference type="STRING" id="307507.A0A2V0PLH9"/>
<dbReference type="EMBL" id="BDRX01000270">
    <property type="protein sequence ID" value="GBG00632.1"/>
    <property type="molecule type" value="Genomic_DNA"/>
</dbReference>
<protein>
    <submittedName>
        <fullName evidence="11">Myosin</fullName>
    </submittedName>
</protein>
<evidence type="ECO:0000256" key="2">
    <source>
        <dbReference type="ARBA" id="ARBA00022741"/>
    </source>
</evidence>